<accession>A0A1Z5JWW2</accession>
<feature type="transmembrane region" description="Helical" evidence="6">
    <location>
        <begin position="488"/>
        <end position="508"/>
    </location>
</feature>
<feature type="transmembrane region" description="Helical" evidence="6">
    <location>
        <begin position="434"/>
        <end position="451"/>
    </location>
</feature>
<dbReference type="GO" id="GO:0005886">
    <property type="term" value="C:plasma membrane"/>
    <property type="evidence" value="ECO:0007669"/>
    <property type="project" value="UniProtKB-SubCell"/>
</dbReference>
<dbReference type="PANTHER" id="PTHR12385:SF4">
    <property type="entry name" value="PROTEIN PNS1"/>
    <property type="match status" value="1"/>
</dbReference>
<feature type="transmembrane region" description="Helical" evidence="6">
    <location>
        <begin position="626"/>
        <end position="648"/>
    </location>
</feature>
<dbReference type="GO" id="GO:0022857">
    <property type="term" value="F:transmembrane transporter activity"/>
    <property type="evidence" value="ECO:0007669"/>
    <property type="project" value="UniProtKB-UniRule"/>
</dbReference>
<dbReference type="InterPro" id="IPR007603">
    <property type="entry name" value="Choline_transptr-like"/>
</dbReference>
<name>A0A1Z5JWW2_FISSO</name>
<keyword evidence="9" id="KW-1185">Reference proteome</keyword>
<proteinExistence type="inferred from homology"/>
<feature type="transmembrane region" description="Helical" evidence="6">
    <location>
        <begin position="230"/>
        <end position="249"/>
    </location>
</feature>
<evidence type="ECO:0000256" key="2">
    <source>
        <dbReference type="ARBA" id="ARBA00007168"/>
    </source>
</evidence>
<evidence type="ECO:0000313" key="9">
    <source>
        <dbReference type="Proteomes" id="UP000198406"/>
    </source>
</evidence>
<evidence type="ECO:0000313" key="8">
    <source>
        <dbReference type="EMBL" id="GAX18504.1"/>
    </source>
</evidence>
<protein>
    <recommendedName>
        <fullName evidence="6">Choline transporter-like protein</fullName>
    </recommendedName>
</protein>
<comment type="caution">
    <text evidence="8">The sequence shown here is derived from an EMBL/GenBank/DDBJ whole genome shotgun (WGS) entry which is preliminary data.</text>
</comment>
<comment type="subcellular location">
    <subcellularLocation>
        <location evidence="6">Cell membrane</location>
        <topology evidence="6">Multi-pass membrane protein</topology>
    </subcellularLocation>
    <subcellularLocation>
        <location evidence="1">Membrane</location>
        <topology evidence="1">Multi-pass membrane protein</topology>
    </subcellularLocation>
</comment>
<feature type="transmembrane region" description="Helical" evidence="6">
    <location>
        <begin position="588"/>
        <end position="611"/>
    </location>
</feature>
<sequence length="712" mass="79038">MTINNTQPISIPRTQERRKSSRSRTNSDDIPRVVSSQTEVHAASAPKPSYFPPQQKPLTHHHRTHSWSGGHYARPPAPPRPAENPLLTLQRQYTSERQLLHPNNNQHRRTLSSGEYGACWSSERGDSERRGSFDQATKQPGFSPRHDFLTLAGGLRGERRRSSVSPNMETRKSWRLSPQLSQDKGEAVFLATKKQHPESERKRLLREHTAQLWVEDVKGIPQPSACRDGFFLLLFVFHLLMVFHVGSLYGKETLRAARHAALTPTNLFGNTTTVQQHEPIDSSLSEGDTVTIYYQNLVFIAMLCGPFTVALSSLMLGVMTLFARFFVQIALVTVLGLSFLWGTVGIYVSPKTAVPVTGVIVLALTVAYTFIVWDRIPFASANLIAALRGVHAYPGTIVVAFCFQGLALVYSVYYSIVVFGVYDALKEGKIAIPSKAHFIVYALLGISYYWTFQVLLNSVQTATAAVIGGWWYDPTNPHHVRQSCFKTFFYHMGSICFGSLFVGPVRVLRQLSGFIRPSAADDSLLFLHECLHCFRSLLTSCIDEIASNFSSWGFTYVGLYGYGFLDASYNASVLFDKRGWTVIVSDDLVPNILLIVSIVIGGVTGCFAHLISQLDRLHVTSLEEPGLVSFVEGCIIGLVLTSVLFGVISSSVNTVIVCFAASPVDFEQNHPDLSREMRNAWREVWPGALDAIDLRLAMVAGQNGRPCPSPFV</sequence>
<dbReference type="InParanoid" id="A0A1Z5JWW2"/>
<dbReference type="EMBL" id="BDSP01000131">
    <property type="protein sequence ID" value="GAX18504.1"/>
    <property type="molecule type" value="Genomic_DNA"/>
</dbReference>
<keyword evidence="3 6" id="KW-0812">Transmembrane</keyword>
<feature type="transmembrane region" description="Helical" evidence="6">
    <location>
        <begin position="393"/>
        <end position="422"/>
    </location>
</feature>
<comment type="similarity">
    <text evidence="2 6">Belongs to the CTL (choline transporter-like) family.</text>
</comment>
<feature type="transmembrane region" description="Helical" evidence="6">
    <location>
        <begin position="325"/>
        <end position="347"/>
    </location>
</feature>
<gene>
    <name evidence="8" type="ORF">FisN_10Hh298</name>
</gene>
<organism evidence="8 9">
    <name type="scientific">Fistulifera solaris</name>
    <name type="common">Oleaginous diatom</name>
    <dbReference type="NCBI Taxonomy" id="1519565"/>
    <lineage>
        <taxon>Eukaryota</taxon>
        <taxon>Sar</taxon>
        <taxon>Stramenopiles</taxon>
        <taxon>Ochrophyta</taxon>
        <taxon>Bacillariophyta</taxon>
        <taxon>Bacillariophyceae</taxon>
        <taxon>Bacillariophycidae</taxon>
        <taxon>Naviculales</taxon>
        <taxon>Naviculaceae</taxon>
        <taxon>Fistulifera</taxon>
    </lineage>
</organism>
<feature type="region of interest" description="Disordered" evidence="7">
    <location>
        <begin position="1"/>
        <end position="84"/>
    </location>
</feature>
<evidence type="ECO:0000256" key="7">
    <source>
        <dbReference type="SAM" id="MobiDB-lite"/>
    </source>
</evidence>
<reference evidence="8 9" key="1">
    <citation type="journal article" date="2015" name="Plant Cell">
        <title>Oil accumulation by the oleaginous diatom Fistulifera solaris as revealed by the genome and transcriptome.</title>
        <authorList>
            <person name="Tanaka T."/>
            <person name="Maeda Y."/>
            <person name="Veluchamy A."/>
            <person name="Tanaka M."/>
            <person name="Abida H."/>
            <person name="Marechal E."/>
            <person name="Bowler C."/>
            <person name="Muto M."/>
            <person name="Sunaga Y."/>
            <person name="Tanaka M."/>
            <person name="Yoshino T."/>
            <person name="Taniguchi T."/>
            <person name="Fukuda Y."/>
            <person name="Nemoto M."/>
            <person name="Matsumoto M."/>
            <person name="Wong P.S."/>
            <person name="Aburatani S."/>
            <person name="Fujibuchi W."/>
        </authorList>
    </citation>
    <scope>NUCLEOTIDE SEQUENCE [LARGE SCALE GENOMIC DNA]</scope>
    <source>
        <strain evidence="8 9">JPCC DA0580</strain>
    </source>
</reference>
<evidence type="ECO:0000256" key="4">
    <source>
        <dbReference type="ARBA" id="ARBA00022989"/>
    </source>
</evidence>
<feature type="compositionally biased region" description="Polar residues" evidence="7">
    <location>
        <begin position="1"/>
        <end position="13"/>
    </location>
</feature>
<feature type="transmembrane region" description="Helical" evidence="6">
    <location>
        <begin position="354"/>
        <end position="373"/>
    </location>
</feature>
<comment type="function">
    <text evidence="6">Choline transporter.</text>
</comment>
<evidence type="ECO:0000256" key="6">
    <source>
        <dbReference type="RuleBase" id="RU368066"/>
    </source>
</evidence>
<feature type="transmembrane region" description="Helical" evidence="6">
    <location>
        <begin position="297"/>
        <end position="319"/>
    </location>
</feature>
<feature type="compositionally biased region" description="Basic and acidic residues" evidence="7">
    <location>
        <begin position="123"/>
        <end position="132"/>
    </location>
</feature>
<dbReference type="AlphaFoldDB" id="A0A1Z5JWW2"/>
<keyword evidence="5 6" id="KW-0472">Membrane</keyword>
<dbReference type="Pfam" id="PF04515">
    <property type="entry name" value="Choline_transpo"/>
    <property type="match status" value="1"/>
</dbReference>
<feature type="compositionally biased region" description="Polar residues" evidence="7">
    <location>
        <begin position="96"/>
        <end position="105"/>
    </location>
</feature>
<feature type="region of interest" description="Disordered" evidence="7">
    <location>
        <begin position="96"/>
        <end position="147"/>
    </location>
</feature>
<evidence type="ECO:0000256" key="3">
    <source>
        <dbReference type="ARBA" id="ARBA00022692"/>
    </source>
</evidence>
<dbReference type="OrthoDB" id="44736at2759"/>
<evidence type="ECO:0000256" key="5">
    <source>
        <dbReference type="ARBA" id="ARBA00023136"/>
    </source>
</evidence>
<evidence type="ECO:0000256" key="1">
    <source>
        <dbReference type="ARBA" id="ARBA00004141"/>
    </source>
</evidence>
<dbReference type="Proteomes" id="UP000198406">
    <property type="component" value="Unassembled WGS sequence"/>
</dbReference>
<feature type="region of interest" description="Disordered" evidence="7">
    <location>
        <begin position="155"/>
        <end position="174"/>
    </location>
</feature>
<keyword evidence="4 6" id="KW-1133">Transmembrane helix</keyword>
<dbReference type="PANTHER" id="PTHR12385">
    <property type="entry name" value="CHOLINE TRANSPORTER-LIKE (SLC FAMILY 44)"/>
    <property type="match status" value="1"/>
</dbReference>